<reference evidence="2" key="1">
    <citation type="submission" date="2018-05" db="EMBL/GenBank/DDBJ databases">
        <authorList>
            <person name="Lanie J.A."/>
            <person name="Ng W.-L."/>
            <person name="Kazmierczak K.M."/>
            <person name="Andrzejewski T.M."/>
            <person name="Davidsen T.M."/>
            <person name="Wayne K.J."/>
            <person name="Tettelin H."/>
            <person name="Glass J.I."/>
            <person name="Rusch D."/>
            <person name="Podicherti R."/>
            <person name="Tsui H.-C.T."/>
            <person name="Winkler M.E."/>
        </authorList>
    </citation>
    <scope>NUCLEOTIDE SEQUENCE</scope>
</reference>
<accession>A0A382YNM6</accession>
<dbReference type="InterPro" id="IPR044862">
    <property type="entry name" value="Pro_4_hyd_alph_FE2OG_OXY"/>
</dbReference>
<dbReference type="Gene3D" id="2.60.120.620">
    <property type="entry name" value="q2cbj1_9rhob like domain"/>
    <property type="match status" value="1"/>
</dbReference>
<dbReference type="EMBL" id="UINC01177334">
    <property type="protein sequence ID" value="SVD84916.1"/>
    <property type="molecule type" value="Genomic_DNA"/>
</dbReference>
<gene>
    <name evidence="2" type="ORF">METZ01_LOCUS437770</name>
</gene>
<sequence>DITEAFHDKEIVELVSQITGINDLEYDPSLYAGGISKMRKGHFLNPHIDNSHDGGRKRYRRLNLLFYVAPGLEEKHGGNFELWDDKVKYPVKIPAKFNRLVVMETGDHTWHSVDKVKTDLSRCCVSNYYFSESSPRKFEYYHVTSFNGRPNEPLKRMYSSMDNFLRYSFVKLTGYSRGKEKARKV</sequence>
<evidence type="ECO:0000313" key="2">
    <source>
        <dbReference type="EMBL" id="SVD84916.1"/>
    </source>
</evidence>
<organism evidence="2">
    <name type="scientific">marine metagenome</name>
    <dbReference type="NCBI Taxonomy" id="408172"/>
    <lineage>
        <taxon>unclassified sequences</taxon>
        <taxon>metagenomes</taxon>
        <taxon>ecological metagenomes</taxon>
    </lineage>
</organism>
<feature type="domain" description="Prolyl 4-hydroxylase alpha subunit Fe(2+) 2OG dioxygenase" evidence="1">
    <location>
        <begin position="35"/>
        <end position="129"/>
    </location>
</feature>
<dbReference type="Pfam" id="PF13640">
    <property type="entry name" value="2OG-FeII_Oxy_3"/>
    <property type="match status" value="1"/>
</dbReference>
<feature type="non-terminal residue" evidence="2">
    <location>
        <position position="1"/>
    </location>
</feature>
<dbReference type="AlphaFoldDB" id="A0A382YNM6"/>
<evidence type="ECO:0000259" key="1">
    <source>
        <dbReference type="Pfam" id="PF13640"/>
    </source>
</evidence>
<proteinExistence type="predicted"/>
<protein>
    <recommendedName>
        <fullName evidence="1">Prolyl 4-hydroxylase alpha subunit Fe(2+) 2OG dioxygenase domain-containing protein</fullName>
    </recommendedName>
</protein>
<name>A0A382YNM6_9ZZZZ</name>